<dbReference type="GO" id="GO:0030527">
    <property type="term" value="F:structural constituent of chromatin"/>
    <property type="evidence" value="ECO:0007669"/>
    <property type="project" value="InterPro"/>
</dbReference>
<dbReference type="Proteomes" id="UP000006727">
    <property type="component" value="Chromosome 6"/>
</dbReference>
<evidence type="ECO:0000256" key="4">
    <source>
        <dbReference type="ARBA" id="ARBA00023125"/>
    </source>
</evidence>
<evidence type="ECO:0000256" key="6">
    <source>
        <dbReference type="SAM" id="MobiDB-lite"/>
    </source>
</evidence>
<keyword evidence="5" id="KW-0539">Nucleus</keyword>
<dbReference type="EnsemblPlants" id="Pp3c6_25560V3.2">
    <property type="protein sequence ID" value="Pp3c6_25560V3.2"/>
    <property type="gene ID" value="Pp3c6_25560"/>
</dbReference>
<dbReference type="GO" id="GO:0005634">
    <property type="term" value="C:nucleus"/>
    <property type="evidence" value="ECO:0000318"/>
    <property type="project" value="GO_Central"/>
</dbReference>
<feature type="compositionally biased region" description="Basic and acidic residues" evidence="6">
    <location>
        <begin position="20"/>
        <end position="42"/>
    </location>
</feature>
<dbReference type="GO" id="GO:0030261">
    <property type="term" value="P:chromosome condensation"/>
    <property type="evidence" value="ECO:0000318"/>
    <property type="project" value="GO_Central"/>
</dbReference>
<evidence type="ECO:0000256" key="5">
    <source>
        <dbReference type="ARBA" id="ARBA00023242"/>
    </source>
</evidence>
<feature type="region of interest" description="Disordered" evidence="6">
    <location>
        <begin position="362"/>
        <end position="407"/>
    </location>
</feature>
<dbReference type="FunCoup" id="A0A2K1KH42">
    <property type="interactions" value="556"/>
</dbReference>
<dbReference type="Pfam" id="PF00538">
    <property type="entry name" value="Linker_histone"/>
    <property type="match status" value="1"/>
</dbReference>
<dbReference type="PRINTS" id="PR00624">
    <property type="entry name" value="HISTONEH5"/>
</dbReference>
<dbReference type="Gramene" id="Pp3c6_25560V3.2">
    <property type="protein sequence ID" value="Pp3c6_25560V3.2"/>
    <property type="gene ID" value="Pp3c6_25560"/>
</dbReference>
<name>A0A2K1KH42_PHYPA</name>
<feature type="domain" description="H15" evidence="7">
    <location>
        <begin position="56"/>
        <end position="126"/>
    </location>
</feature>
<dbReference type="EMBL" id="ABEU02000006">
    <property type="protein sequence ID" value="PNR53100.1"/>
    <property type="molecule type" value="Genomic_DNA"/>
</dbReference>
<evidence type="ECO:0000313" key="9">
    <source>
        <dbReference type="EnsemblPlants" id="Pp3c6_25560V3.1"/>
    </source>
</evidence>
<keyword evidence="3" id="KW-0158">Chromosome</keyword>
<evidence type="ECO:0000256" key="3">
    <source>
        <dbReference type="ARBA" id="ARBA00022454"/>
    </source>
</evidence>
<feature type="compositionally biased region" description="Low complexity" evidence="6">
    <location>
        <begin position="206"/>
        <end position="236"/>
    </location>
</feature>
<proteinExistence type="predicted"/>
<reference evidence="8 10" key="2">
    <citation type="journal article" date="2018" name="Plant J.">
        <title>The Physcomitrella patens chromosome-scale assembly reveals moss genome structure and evolution.</title>
        <authorList>
            <person name="Lang D."/>
            <person name="Ullrich K.K."/>
            <person name="Murat F."/>
            <person name="Fuchs J."/>
            <person name="Jenkins J."/>
            <person name="Haas F.B."/>
            <person name="Piednoel M."/>
            <person name="Gundlach H."/>
            <person name="Van Bel M."/>
            <person name="Meyberg R."/>
            <person name="Vives C."/>
            <person name="Morata J."/>
            <person name="Symeonidi A."/>
            <person name="Hiss M."/>
            <person name="Muchero W."/>
            <person name="Kamisugi Y."/>
            <person name="Saleh O."/>
            <person name="Blanc G."/>
            <person name="Decker E.L."/>
            <person name="van Gessel N."/>
            <person name="Grimwood J."/>
            <person name="Hayes R.D."/>
            <person name="Graham S.W."/>
            <person name="Gunter L.E."/>
            <person name="McDaniel S.F."/>
            <person name="Hoernstein S.N.W."/>
            <person name="Larsson A."/>
            <person name="Li F.W."/>
            <person name="Perroud P.F."/>
            <person name="Phillips J."/>
            <person name="Ranjan P."/>
            <person name="Rokshar D.S."/>
            <person name="Rothfels C.J."/>
            <person name="Schneider L."/>
            <person name="Shu S."/>
            <person name="Stevenson D.W."/>
            <person name="Thummler F."/>
            <person name="Tillich M."/>
            <person name="Villarreal Aguilar J.C."/>
            <person name="Widiez T."/>
            <person name="Wong G.K."/>
            <person name="Wymore A."/>
            <person name="Zhang Y."/>
            <person name="Zimmer A.D."/>
            <person name="Quatrano R.S."/>
            <person name="Mayer K.F.X."/>
            <person name="Goodstein D."/>
            <person name="Casacuberta J.M."/>
            <person name="Vandepoele K."/>
            <person name="Reski R."/>
            <person name="Cuming A.C."/>
            <person name="Tuskan G.A."/>
            <person name="Maumus F."/>
            <person name="Salse J."/>
            <person name="Schmutz J."/>
            <person name="Rensing S.A."/>
        </authorList>
    </citation>
    <scope>NUCLEOTIDE SEQUENCE [LARGE SCALE GENOMIC DNA]</scope>
    <source>
        <strain evidence="9 10">cv. Gransden 2004</strain>
    </source>
</reference>
<feature type="region of interest" description="Disordered" evidence="6">
    <location>
        <begin position="1"/>
        <end position="55"/>
    </location>
</feature>
<dbReference type="InterPro" id="IPR005819">
    <property type="entry name" value="H1/H5"/>
</dbReference>
<comment type="subcellular location">
    <subcellularLocation>
        <location evidence="2">Chromosome</location>
    </subcellularLocation>
    <subcellularLocation>
        <location evidence="1">Nucleus</location>
    </subcellularLocation>
</comment>
<dbReference type="PaxDb" id="3218-PP1S53_134V6.1"/>
<dbReference type="PANTHER" id="PTHR11467:SF36">
    <property type="entry name" value="HISTONE 24-RELATED"/>
    <property type="match status" value="1"/>
</dbReference>
<dbReference type="CDD" id="cd00073">
    <property type="entry name" value="H15"/>
    <property type="match status" value="1"/>
</dbReference>
<protein>
    <recommendedName>
        <fullName evidence="7">H15 domain-containing protein</fullName>
    </recommendedName>
</protein>
<dbReference type="Gene3D" id="1.10.10.10">
    <property type="entry name" value="Winged helix-like DNA-binding domain superfamily/Winged helix DNA-binding domain"/>
    <property type="match status" value="1"/>
</dbReference>
<accession>A0A2K1KH42</accession>
<dbReference type="InterPro" id="IPR005818">
    <property type="entry name" value="Histone_H1/H5_H15"/>
</dbReference>
<dbReference type="InterPro" id="IPR036388">
    <property type="entry name" value="WH-like_DNA-bd_sf"/>
</dbReference>
<dbReference type="PROSITE" id="PS51504">
    <property type="entry name" value="H15"/>
    <property type="match status" value="1"/>
</dbReference>
<gene>
    <name evidence="8" type="ORF">PHYPA_009475</name>
</gene>
<keyword evidence="4" id="KW-0238">DNA-binding</keyword>
<dbReference type="Gramene" id="Pp3c6_25560V3.1">
    <property type="protein sequence ID" value="Pp3c6_25560V3.1"/>
    <property type="gene ID" value="Pp3c6_25560"/>
</dbReference>
<dbReference type="EnsemblPlants" id="Pp3c6_25560V3.1">
    <property type="protein sequence ID" value="Pp3c6_25560V3.1"/>
    <property type="gene ID" value="Pp3c6_25560"/>
</dbReference>
<dbReference type="STRING" id="3218.A0A2K1KH42"/>
<dbReference type="AlphaFoldDB" id="A0A2K1KH42"/>
<dbReference type="SMART" id="SM00526">
    <property type="entry name" value="H15"/>
    <property type="match status" value="1"/>
</dbReference>
<dbReference type="FunFam" id="1.10.10.10:FF:000706">
    <property type="entry name" value="Histone H1 linker"/>
    <property type="match status" value="1"/>
</dbReference>
<dbReference type="GO" id="GO:0045910">
    <property type="term" value="P:negative regulation of DNA recombination"/>
    <property type="evidence" value="ECO:0000318"/>
    <property type="project" value="GO_Central"/>
</dbReference>
<keyword evidence="10" id="KW-1185">Reference proteome</keyword>
<evidence type="ECO:0000256" key="2">
    <source>
        <dbReference type="ARBA" id="ARBA00004286"/>
    </source>
</evidence>
<organism evidence="8">
    <name type="scientific">Physcomitrium patens</name>
    <name type="common">Spreading-leaved earth moss</name>
    <name type="synonym">Physcomitrella patens</name>
    <dbReference type="NCBI Taxonomy" id="3218"/>
    <lineage>
        <taxon>Eukaryota</taxon>
        <taxon>Viridiplantae</taxon>
        <taxon>Streptophyta</taxon>
        <taxon>Embryophyta</taxon>
        <taxon>Bryophyta</taxon>
        <taxon>Bryophytina</taxon>
        <taxon>Bryopsida</taxon>
        <taxon>Funariidae</taxon>
        <taxon>Funariales</taxon>
        <taxon>Funariaceae</taxon>
        <taxon>Physcomitrium</taxon>
    </lineage>
</organism>
<reference evidence="9" key="3">
    <citation type="submission" date="2020-12" db="UniProtKB">
        <authorList>
            <consortium name="EnsemblPlants"/>
        </authorList>
    </citation>
    <scope>IDENTIFICATION</scope>
</reference>
<evidence type="ECO:0000256" key="1">
    <source>
        <dbReference type="ARBA" id="ARBA00004123"/>
    </source>
</evidence>
<sequence length="407" mass="43261">MAATDSAPAVDPVPAPEPVEDVKADDKPAKVTKEKKTKSPKEKKAKMAKSPKAPASHPSYLLMVVEAIGALKERTGSSQYAIAKYLEDHYKTGLPPNFKKTLSIQLRNLTKAGKLVKVKNSFKLADELKKPAKAAAKAPSAAKAPAKAKVTKKPAAGRVKTKSAGGAASKAKVSSAKPVKVAKVSKTSKPDAKTTKAVKAKPLPRKTTSPAPKKAKAKLSAPAKKLAAAPAPAKKPVTGRKPPMVRKMTTPKKAPKSVKTTKSPKVTKPATKAKTTKASGSPAKKAKKACNTAYFRPLHLPQDCVPRKASLRPRAGIPRAVLKHRLGYEKHGLLSTCLLKIWVVDDKALACRTCGRRRQWRSSSVRSTPRKETFFSGQESEKTLGRSRPILSNSNGGRSAAEVNGGA</sequence>
<feature type="region of interest" description="Disordered" evidence="6">
    <location>
        <begin position="135"/>
        <end position="284"/>
    </location>
</feature>
<dbReference type="SUPFAM" id="SSF46785">
    <property type="entry name" value="Winged helix' DNA-binding domain"/>
    <property type="match status" value="1"/>
</dbReference>
<feature type="compositionally biased region" description="Low complexity" evidence="6">
    <location>
        <begin position="257"/>
        <end position="283"/>
    </location>
</feature>
<dbReference type="GO" id="GO:0006334">
    <property type="term" value="P:nucleosome assembly"/>
    <property type="evidence" value="ECO:0007669"/>
    <property type="project" value="InterPro"/>
</dbReference>
<dbReference type="GO" id="GO:0000786">
    <property type="term" value="C:nucleosome"/>
    <property type="evidence" value="ECO:0007669"/>
    <property type="project" value="InterPro"/>
</dbReference>
<feature type="compositionally biased region" description="Low complexity" evidence="6">
    <location>
        <begin position="135"/>
        <end position="187"/>
    </location>
</feature>
<dbReference type="GO" id="GO:0031492">
    <property type="term" value="F:nucleosomal DNA binding"/>
    <property type="evidence" value="ECO:0000318"/>
    <property type="project" value="GO_Central"/>
</dbReference>
<dbReference type="InParanoid" id="A0A2K1KH42"/>
<evidence type="ECO:0000313" key="10">
    <source>
        <dbReference type="Proteomes" id="UP000006727"/>
    </source>
</evidence>
<reference evidence="8 10" key="1">
    <citation type="journal article" date="2008" name="Science">
        <title>The Physcomitrella genome reveals evolutionary insights into the conquest of land by plants.</title>
        <authorList>
            <person name="Rensing S."/>
            <person name="Lang D."/>
            <person name="Zimmer A."/>
            <person name="Terry A."/>
            <person name="Salamov A."/>
            <person name="Shapiro H."/>
            <person name="Nishiyama T."/>
            <person name="Perroud P.-F."/>
            <person name="Lindquist E."/>
            <person name="Kamisugi Y."/>
            <person name="Tanahashi T."/>
            <person name="Sakakibara K."/>
            <person name="Fujita T."/>
            <person name="Oishi K."/>
            <person name="Shin-I T."/>
            <person name="Kuroki Y."/>
            <person name="Toyoda A."/>
            <person name="Suzuki Y."/>
            <person name="Hashimoto A."/>
            <person name="Yamaguchi K."/>
            <person name="Sugano A."/>
            <person name="Kohara Y."/>
            <person name="Fujiyama A."/>
            <person name="Anterola A."/>
            <person name="Aoki S."/>
            <person name="Ashton N."/>
            <person name="Barbazuk W.B."/>
            <person name="Barker E."/>
            <person name="Bennetzen J."/>
            <person name="Bezanilla M."/>
            <person name="Blankenship R."/>
            <person name="Cho S.H."/>
            <person name="Dutcher S."/>
            <person name="Estelle M."/>
            <person name="Fawcett J.A."/>
            <person name="Gundlach H."/>
            <person name="Hanada K."/>
            <person name="Heyl A."/>
            <person name="Hicks K.A."/>
            <person name="Hugh J."/>
            <person name="Lohr M."/>
            <person name="Mayer K."/>
            <person name="Melkozernov A."/>
            <person name="Murata T."/>
            <person name="Nelson D."/>
            <person name="Pils B."/>
            <person name="Prigge M."/>
            <person name="Reiss B."/>
            <person name="Renner T."/>
            <person name="Rombauts S."/>
            <person name="Rushton P."/>
            <person name="Sanderfoot A."/>
            <person name="Schween G."/>
            <person name="Shiu S.-H."/>
            <person name="Stueber K."/>
            <person name="Theodoulou F.L."/>
            <person name="Tu H."/>
            <person name="Van de Peer Y."/>
            <person name="Verrier P.J."/>
            <person name="Waters E."/>
            <person name="Wood A."/>
            <person name="Yang L."/>
            <person name="Cove D."/>
            <person name="Cuming A."/>
            <person name="Hasebe M."/>
            <person name="Lucas S."/>
            <person name="Mishler D.B."/>
            <person name="Reski R."/>
            <person name="Grigoriev I."/>
            <person name="Quatrano R.S."/>
            <person name="Boore J.L."/>
        </authorList>
    </citation>
    <scope>NUCLEOTIDE SEQUENCE [LARGE SCALE GENOMIC DNA]</scope>
    <source>
        <strain evidence="9 10">cv. Gransden 2004</strain>
    </source>
</reference>
<evidence type="ECO:0000259" key="7">
    <source>
        <dbReference type="PROSITE" id="PS51504"/>
    </source>
</evidence>
<feature type="compositionally biased region" description="Basic and acidic residues" evidence="6">
    <location>
        <begin position="369"/>
        <end position="384"/>
    </location>
</feature>
<dbReference type="PANTHER" id="PTHR11467">
    <property type="entry name" value="HISTONE H1"/>
    <property type="match status" value="1"/>
</dbReference>
<dbReference type="InterPro" id="IPR036390">
    <property type="entry name" value="WH_DNA-bd_sf"/>
</dbReference>
<evidence type="ECO:0000313" key="8">
    <source>
        <dbReference type="EMBL" id="PNR53100.1"/>
    </source>
</evidence>
<dbReference type="GO" id="GO:0003690">
    <property type="term" value="F:double-stranded DNA binding"/>
    <property type="evidence" value="ECO:0000318"/>
    <property type="project" value="GO_Central"/>
</dbReference>